<name>M4Z7Z0_9BRAD</name>
<sequence>MSVVSIMAAILEDELVAYGVLGLAQVDCKAIVQSMIDRTVEFEIKSSWSRSEPYLDEQN</sequence>
<keyword evidence="2" id="KW-1185">Reference proteome</keyword>
<evidence type="ECO:0000313" key="2">
    <source>
        <dbReference type="Proteomes" id="UP000011841"/>
    </source>
</evidence>
<dbReference type="KEGG" id="aol:S58_34940"/>
<dbReference type="GeneID" id="301817332"/>
<proteinExistence type="predicted"/>
<dbReference type="HOGENOM" id="CLU_210142_0_0_5"/>
<dbReference type="AlphaFoldDB" id="M4Z7Z0"/>
<protein>
    <submittedName>
        <fullName evidence="1">Uncharacterized protein</fullName>
    </submittedName>
</protein>
<organism evidence="1 2">
    <name type="scientific">Bradyrhizobium oligotrophicum S58</name>
    <dbReference type="NCBI Taxonomy" id="1245469"/>
    <lineage>
        <taxon>Bacteria</taxon>
        <taxon>Pseudomonadati</taxon>
        <taxon>Pseudomonadota</taxon>
        <taxon>Alphaproteobacteria</taxon>
        <taxon>Hyphomicrobiales</taxon>
        <taxon>Nitrobacteraceae</taxon>
        <taxon>Bradyrhizobium</taxon>
    </lineage>
</organism>
<dbReference type="Proteomes" id="UP000011841">
    <property type="component" value="Chromosome"/>
</dbReference>
<accession>M4Z7Z0</accession>
<dbReference type="EMBL" id="AP012603">
    <property type="protein sequence ID" value="BAM89487.1"/>
    <property type="molecule type" value="Genomic_DNA"/>
</dbReference>
<gene>
    <name evidence="1" type="ORF">S58_34940</name>
</gene>
<dbReference type="RefSeq" id="WP_015666599.1">
    <property type="nucleotide sequence ID" value="NC_020453.1"/>
</dbReference>
<evidence type="ECO:0000313" key="1">
    <source>
        <dbReference type="EMBL" id="BAM89487.1"/>
    </source>
</evidence>
<reference evidence="1 2" key="1">
    <citation type="journal article" date="2013" name="Appl. Environ. Microbiol.">
        <title>Genome analysis suggests that the soil oligotrophic bacterium Agromonas oligotrophica (Bradyrhizobium oligotrophicum) is a nitrogen-fixing symbiont of Aeschynomene indica.</title>
        <authorList>
            <person name="Okubo T."/>
            <person name="Fukushima S."/>
            <person name="Itakura M."/>
            <person name="Oshima K."/>
            <person name="Longtonglang A."/>
            <person name="Teaumroong N."/>
            <person name="Mitsui H."/>
            <person name="Hattori M."/>
            <person name="Hattori R."/>
            <person name="Hattori T."/>
            <person name="Minamisawa K."/>
        </authorList>
    </citation>
    <scope>NUCLEOTIDE SEQUENCE [LARGE SCALE GENOMIC DNA]</scope>
    <source>
        <strain evidence="1 2">S58</strain>
    </source>
</reference>